<dbReference type="GO" id="GO:0070382">
    <property type="term" value="C:exocytic vesicle"/>
    <property type="evidence" value="ECO:0007669"/>
    <property type="project" value="TreeGrafter"/>
</dbReference>
<dbReference type="GO" id="GO:0000149">
    <property type="term" value="F:SNARE binding"/>
    <property type="evidence" value="ECO:0007669"/>
    <property type="project" value="TreeGrafter"/>
</dbReference>
<protein>
    <recommendedName>
        <fullName evidence="1">C2 domain-containing protein</fullName>
    </recommendedName>
</protein>
<dbReference type="GO" id="GO:0005886">
    <property type="term" value="C:plasma membrane"/>
    <property type="evidence" value="ECO:0007669"/>
    <property type="project" value="TreeGrafter"/>
</dbReference>
<gene>
    <name evidence="2" type="ORF">HERILL_LOCUS3451</name>
</gene>
<feature type="domain" description="C2" evidence="1">
    <location>
        <begin position="137"/>
        <end position="220"/>
    </location>
</feature>
<dbReference type="Pfam" id="PF00168">
    <property type="entry name" value="C2"/>
    <property type="match status" value="1"/>
</dbReference>
<dbReference type="SUPFAM" id="SSF49562">
    <property type="entry name" value="C2 domain (Calcium/lipid-binding domain, CaLB)"/>
    <property type="match status" value="1"/>
</dbReference>
<keyword evidence="3" id="KW-1185">Reference proteome</keyword>
<dbReference type="GO" id="GO:0030276">
    <property type="term" value="F:clathrin binding"/>
    <property type="evidence" value="ECO:0007669"/>
    <property type="project" value="TreeGrafter"/>
</dbReference>
<accession>A0A7R8UGQ2</accession>
<proteinExistence type="predicted"/>
<dbReference type="AlphaFoldDB" id="A0A7R8UGQ2"/>
<dbReference type="GO" id="GO:0001786">
    <property type="term" value="F:phosphatidylserine binding"/>
    <property type="evidence" value="ECO:0007669"/>
    <property type="project" value="TreeGrafter"/>
</dbReference>
<organism evidence="2 3">
    <name type="scientific">Hermetia illucens</name>
    <name type="common">Black soldier fly</name>
    <dbReference type="NCBI Taxonomy" id="343691"/>
    <lineage>
        <taxon>Eukaryota</taxon>
        <taxon>Metazoa</taxon>
        <taxon>Ecdysozoa</taxon>
        <taxon>Arthropoda</taxon>
        <taxon>Hexapoda</taxon>
        <taxon>Insecta</taxon>
        <taxon>Pterygota</taxon>
        <taxon>Neoptera</taxon>
        <taxon>Endopterygota</taxon>
        <taxon>Diptera</taxon>
        <taxon>Brachycera</taxon>
        <taxon>Stratiomyomorpha</taxon>
        <taxon>Stratiomyidae</taxon>
        <taxon>Hermetiinae</taxon>
        <taxon>Hermetia</taxon>
    </lineage>
</organism>
<name>A0A7R8UGQ2_HERIL</name>
<dbReference type="PANTHER" id="PTHR10024">
    <property type="entry name" value="SYNAPTOTAGMIN"/>
    <property type="match status" value="1"/>
</dbReference>
<sequence length="236" mass="26793">MEFSDVQHVVVFSIAAQALHHPSGVVESSCLSLRQVKYYNGGPDFNSNGMHLVMYTAYNYVNCKEDHLLWNFPMSSTLWFFPLLLSRGVLLLVFTPGEILQRWIKFKHDVIHFSINKSDYVNCNKVIVIIQLKPTKCVYFQLYLIQNGKRVKKKKTSNGKSNDPTNPIWNEAFNFSVPTSAVNSTGIEIYVVSTGGEANAIGSCGLGLQEHGPGKQHWQDMIHNARKPTAMWHYLR</sequence>
<dbReference type="InterPro" id="IPR035892">
    <property type="entry name" value="C2_domain_sf"/>
</dbReference>
<dbReference type="InParanoid" id="A0A7R8UGQ2"/>
<evidence type="ECO:0000259" key="1">
    <source>
        <dbReference type="Pfam" id="PF00168"/>
    </source>
</evidence>
<reference evidence="2 3" key="1">
    <citation type="submission" date="2020-11" db="EMBL/GenBank/DDBJ databases">
        <authorList>
            <person name="Wallbank WR R."/>
            <person name="Pardo Diaz C."/>
            <person name="Kozak K."/>
            <person name="Martin S."/>
            <person name="Jiggins C."/>
            <person name="Moest M."/>
            <person name="Warren A I."/>
            <person name="Generalovic N T."/>
            <person name="Byers J.R.P. K."/>
            <person name="Montejo-Kovacevich G."/>
            <person name="Yen C E."/>
        </authorList>
    </citation>
    <scope>NUCLEOTIDE SEQUENCE [LARGE SCALE GENOMIC DNA]</scope>
</reference>
<dbReference type="EMBL" id="LR899009">
    <property type="protein sequence ID" value="CAD7080288.1"/>
    <property type="molecule type" value="Genomic_DNA"/>
</dbReference>
<dbReference type="GO" id="GO:0005509">
    <property type="term" value="F:calcium ion binding"/>
    <property type="evidence" value="ECO:0007669"/>
    <property type="project" value="TreeGrafter"/>
</dbReference>
<dbReference type="InterPro" id="IPR000008">
    <property type="entry name" value="C2_dom"/>
</dbReference>
<dbReference type="OrthoDB" id="67700at2759"/>
<evidence type="ECO:0000313" key="3">
    <source>
        <dbReference type="Proteomes" id="UP000594454"/>
    </source>
</evidence>
<dbReference type="PANTHER" id="PTHR10024:SF378">
    <property type="entry name" value="SYNAPTOTAGMIN BETA, ISOFORM D"/>
    <property type="match status" value="1"/>
</dbReference>
<dbReference type="Proteomes" id="UP000594454">
    <property type="component" value="Chromosome 1"/>
</dbReference>
<evidence type="ECO:0000313" key="2">
    <source>
        <dbReference type="EMBL" id="CAD7080288.1"/>
    </source>
</evidence>
<dbReference type="Gene3D" id="2.60.40.150">
    <property type="entry name" value="C2 domain"/>
    <property type="match status" value="1"/>
</dbReference>
<dbReference type="GO" id="GO:0017156">
    <property type="term" value="P:calcium-ion regulated exocytosis"/>
    <property type="evidence" value="ECO:0007669"/>
    <property type="project" value="TreeGrafter"/>
</dbReference>
<dbReference type="GO" id="GO:0005544">
    <property type="term" value="F:calcium-dependent phospholipid binding"/>
    <property type="evidence" value="ECO:0007669"/>
    <property type="project" value="TreeGrafter"/>
</dbReference>